<evidence type="ECO:0000313" key="1">
    <source>
        <dbReference type="EMBL" id="MBB1125094.1"/>
    </source>
</evidence>
<reference evidence="1 2" key="1">
    <citation type="journal article" date="2020" name="Arch. Microbiol.">
        <title>The genome sequence of the giant phototrophic gammaproteobacterium Thiospirillum jenense gives insight into its physiological properties and phylogenetic relationships.</title>
        <authorList>
            <person name="Imhoff J.F."/>
            <person name="Meyer T.E."/>
            <person name="Kyndt J.A."/>
        </authorList>
    </citation>
    <scope>NUCLEOTIDE SEQUENCE [LARGE SCALE GENOMIC DNA]</scope>
    <source>
        <strain evidence="1 2">DSM 216</strain>
    </source>
</reference>
<keyword evidence="2" id="KW-1185">Reference proteome</keyword>
<name>A0A839H745_9GAMM</name>
<dbReference type="AlphaFoldDB" id="A0A839H745"/>
<dbReference type="Proteomes" id="UP000548632">
    <property type="component" value="Unassembled WGS sequence"/>
</dbReference>
<evidence type="ECO:0000313" key="2">
    <source>
        <dbReference type="Proteomes" id="UP000548632"/>
    </source>
</evidence>
<protein>
    <submittedName>
        <fullName evidence="1">Uncharacterized protein</fullName>
    </submittedName>
</protein>
<gene>
    <name evidence="1" type="ORF">HUK38_02475</name>
</gene>
<proteinExistence type="predicted"/>
<comment type="caution">
    <text evidence="1">The sequence shown here is derived from an EMBL/GenBank/DDBJ whole genome shotgun (WGS) entry which is preliminary data.</text>
</comment>
<accession>A0A839H745</accession>
<organism evidence="1 2">
    <name type="scientific">Thiospirillum jenense</name>
    <dbReference type="NCBI Taxonomy" id="1653858"/>
    <lineage>
        <taxon>Bacteria</taxon>
        <taxon>Pseudomonadati</taxon>
        <taxon>Pseudomonadota</taxon>
        <taxon>Gammaproteobacteria</taxon>
        <taxon>Chromatiales</taxon>
        <taxon>Chromatiaceae</taxon>
        <taxon>Thiospirillum</taxon>
    </lineage>
</organism>
<sequence length="54" mass="5710">MLNFTCTLANSLPACIQIATPNQERVLTQPASGSLDQCQLAGGKPRCAHSYCAD</sequence>
<dbReference type="EMBL" id="JABVCQ010000004">
    <property type="protein sequence ID" value="MBB1125094.1"/>
    <property type="molecule type" value="Genomic_DNA"/>
</dbReference>